<dbReference type="InterPro" id="IPR029063">
    <property type="entry name" value="SAM-dependent_MTases_sf"/>
</dbReference>
<reference evidence="2 3" key="1">
    <citation type="submission" date="2020-09" db="EMBL/GenBank/DDBJ databases">
        <title>Complete genome sequence of altererythrobacter flavus SS-21NJ, isolated from Dongying oil sludge in Shandong province.</title>
        <authorList>
            <person name="Sun S."/>
            <person name="Zhang Z."/>
        </authorList>
    </citation>
    <scope>NUCLEOTIDE SEQUENCE [LARGE SCALE GENOMIC DNA]</scope>
    <source>
        <strain evidence="2 3">SS-21NJ</strain>
    </source>
</reference>
<dbReference type="GO" id="GO:0008168">
    <property type="term" value="F:methyltransferase activity"/>
    <property type="evidence" value="ECO:0007669"/>
    <property type="project" value="UniProtKB-KW"/>
</dbReference>
<protein>
    <submittedName>
        <fullName evidence="2">FkbM family methyltransferase</fullName>
    </submittedName>
</protein>
<name>A0ABX7K9W4_9SPHN</name>
<dbReference type="RefSeq" id="WP_205443470.1">
    <property type="nucleotide sequence ID" value="NZ_CP061510.1"/>
</dbReference>
<sequence>MRSAMLVGQKVLRRPDEPDLRGFAVLSGSAPLIADIGANGGQSAVALSFIVPDARIVSFEPNPVLWRELAFVQRLIGPRFERRQLGLGSQAARMQLHIPTVGGLPITTRASLTPDGAREQAARLEADTGRQVDITAVEVSVETFDSLGLTPTGIKVDVEGYEYEVLSGMVRTLRDARPLVMLECNARDSECLALLEPLGYRRAWFDRARGCLVAVRPAGAGNWYAVPDEMAEQILNG</sequence>
<dbReference type="EMBL" id="CP061510">
    <property type="protein sequence ID" value="QSB45054.1"/>
    <property type="molecule type" value="Genomic_DNA"/>
</dbReference>
<dbReference type="PANTHER" id="PTHR34203:SF15">
    <property type="entry name" value="SLL1173 PROTEIN"/>
    <property type="match status" value="1"/>
</dbReference>
<keyword evidence="3" id="KW-1185">Reference proteome</keyword>
<feature type="domain" description="Methyltransferase FkbM" evidence="1">
    <location>
        <begin position="35"/>
        <end position="200"/>
    </location>
</feature>
<dbReference type="Gene3D" id="3.40.50.150">
    <property type="entry name" value="Vaccinia Virus protein VP39"/>
    <property type="match status" value="1"/>
</dbReference>
<gene>
    <name evidence="2" type="ORF">IDJ81_02515</name>
</gene>
<dbReference type="GO" id="GO:0032259">
    <property type="term" value="P:methylation"/>
    <property type="evidence" value="ECO:0007669"/>
    <property type="project" value="UniProtKB-KW"/>
</dbReference>
<evidence type="ECO:0000259" key="1">
    <source>
        <dbReference type="Pfam" id="PF05050"/>
    </source>
</evidence>
<keyword evidence="2" id="KW-0489">Methyltransferase</keyword>
<proteinExistence type="predicted"/>
<evidence type="ECO:0000313" key="2">
    <source>
        <dbReference type="EMBL" id="QSB45054.1"/>
    </source>
</evidence>
<dbReference type="PANTHER" id="PTHR34203">
    <property type="entry name" value="METHYLTRANSFERASE, FKBM FAMILY PROTEIN"/>
    <property type="match status" value="1"/>
</dbReference>
<keyword evidence="2" id="KW-0808">Transferase</keyword>
<dbReference type="InterPro" id="IPR052514">
    <property type="entry name" value="SAM-dependent_MTase"/>
</dbReference>
<evidence type="ECO:0000313" key="3">
    <source>
        <dbReference type="Proteomes" id="UP000663637"/>
    </source>
</evidence>
<dbReference type="Pfam" id="PF05050">
    <property type="entry name" value="Methyltransf_21"/>
    <property type="match status" value="1"/>
</dbReference>
<dbReference type="InterPro" id="IPR006342">
    <property type="entry name" value="FkbM_mtfrase"/>
</dbReference>
<dbReference type="NCBIfam" id="TIGR01444">
    <property type="entry name" value="fkbM_fam"/>
    <property type="match status" value="1"/>
</dbReference>
<dbReference type="Proteomes" id="UP000663637">
    <property type="component" value="Chromosome"/>
</dbReference>
<organism evidence="2 3">
    <name type="scientific">Tsuneonella flava</name>
    <dbReference type="NCBI Taxonomy" id="2055955"/>
    <lineage>
        <taxon>Bacteria</taxon>
        <taxon>Pseudomonadati</taxon>
        <taxon>Pseudomonadota</taxon>
        <taxon>Alphaproteobacteria</taxon>
        <taxon>Sphingomonadales</taxon>
        <taxon>Erythrobacteraceae</taxon>
        <taxon>Tsuneonella</taxon>
    </lineage>
</organism>
<dbReference type="SUPFAM" id="SSF53335">
    <property type="entry name" value="S-adenosyl-L-methionine-dependent methyltransferases"/>
    <property type="match status" value="1"/>
</dbReference>
<accession>A0ABX7K9W4</accession>